<reference evidence="1 2" key="1">
    <citation type="journal article" date="2015" name="Nat. Commun.">
        <title>Outbred genome sequencing and CRISPR/Cas9 gene editing in butterflies.</title>
        <authorList>
            <person name="Li X."/>
            <person name="Fan D."/>
            <person name="Zhang W."/>
            <person name="Liu G."/>
            <person name="Zhang L."/>
            <person name="Zhao L."/>
            <person name="Fang X."/>
            <person name="Chen L."/>
            <person name="Dong Y."/>
            <person name="Chen Y."/>
            <person name="Ding Y."/>
            <person name="Zhao R."/>
            <person name="Feng M."/>
            <person name="Zhu Y."/>
            <person name="Feng Y."/>
            <person name="Jiang X."/>
            <person name="Zhu D."/>
            <person name="Xiang H."/>
            <person name="Feng X."/>
            <person name="Li S."/>
            <person name="Wang J."/>
            <person name="Zhang G."/>
            <person name="Kronforst M.R."/>
            <person name="Wang W."/>
        </authorList>
    </citation>
    <scope>NUCLEOTIDE SEQUENCE [LARGE SCALE GENOMIC DNA]</scope>
    <source>
        <strain evidence="1">Ya'a_city_454_Px</strain>
        <tissue evidence="1">Whole body</tissue>
    </source>
</reference>
<gene>
    <name evidence="1" type="ORF">RR46_05620</name>
</gene>
<dbReference type="EMBL" id="KQ459591">
    <property type="protein sequence ID" value="KPI97003.1"/>
    <property type="molecule type" value="Genomic_DNA"/>
</dbReference>
<dbReference type="Proteomes" id="UP000053268">
    <property type="component" value="Unassembled WGS sequence"/>
</dbReference>
<proteinExistence type="predicted"/>
<name>A0A194PVI4_PAPXU</name>
<protein>
    <submittedName>
        <fullName evidence="1">Uncharacterized protein</fullName>
    </submittedName>
</protein>
<accession>A0A194PVI4</accession>
<sequence>MKANIPGNIIDPLGDKAPRFSEQHLNEILEWFEEKSQPVSVPDIDEPLKFVNVDQLMQFLEERS</sequence>
<keyword evidence="2" id="KW-1185">Reference proteome</keyword>
<organism evidence="1 2">
    <name type="scientific">Papilio xuthus</name>
    <name type="common">Asian swallowtail butterfly</name>
    <dbReference type="NCBI Taxonomy" id="66420"/>
    <lineage>
        <taxon>Eukaryota</taxon>
        <taxon>Metazoa</taxon>
        <taxon>Ecdysozoa</taxon>
        <taxon>Arthropoda</taxon>
        <taxon>Hexapoda</taxon>
        <taxon>Insecta</taxon>
        <taxon>Pterygota</taxon>
        <taxon>Neoptera</taxon>
        <taxon>Endopterygota</taxon>
        <taxon>Lepidoptera</taxon>
        <taxon>Glossata</taxon>
        <taxon>Ditrysia</taxon>
        <taxon>Papilionoidea</taxon>
        <taxon>Papilionidae</taxon>
        <taxon>Papilioninae</taxon>
        <taxon>Papilio</taxon>
    </lineage>
</organism>
<evidence type="ECO:0000313" key="2">
    <source>
        <dbReference type="Proteomes" id="UP000053268"/>
    </source>
</evidence>
<evidence type="ECO:0000313" key="1">
    <source>
        <dbReference type="EMBL" id="KPI97003.1"/>
    </source>
</evidence>
<dbReference type="AlphaFoldDB" id="A0A194PVI4"/>